<protein>
    <submittedName>
        <fullName evidence="3">DUF4124 domain-containing protein</fullName>
    </submittedName>
</protein>
<feature type="compositionally biased region" description="Polar residues" evidence="1">
    <location>
        <begin position="37"/>
        <end position="55"/>
    </location>
</feature>
<evidence type="ECO:0000259" key="2">
    <source>
        <dbReference type="Pfam" id="PF13511"/>
    </source>
</evidence>
<dbReference type="Proteomes" id="UP000192721">
    <property type="component" value="Unassembled WGS sequence"/>
</dbReference>
<gene>
    <name evidence="3" type="ORF">B0T45_06990</name>
</gene>
<dbReference type="RefSeq" id="WP_043635654.1">
    <property type="nucleotide sequence ID" value="NZ_CP109905.1"/>
</dbReference>
<dbReference type="InterPro" id="IPR025392">
    <property type="entry name" value="DUF4124"/>
</dbReference>
<comment type="caution">
    <text evidence="3">The sequence shown here is derived from an EMBL/GenBank/DDBJ whole genome shotgun (WGS) entry which is preliminary data.</text>
</comment>
<evidence type="ECO:0000256" key="1">
    <source>
        <dbReference type="SAM" id="MobiDB-lite"/>
    </source>
</evidence>
<dbReference type="AlphaFoldDB" id="A0A1W0D4P7"/>
<feature type="compositionally biased region" description="Basic and acidic residues" evidence="1">
    <location>
        <begin position="66"/>
        <end position="88"/>
    </location>
</feature>
<reference evidence="3 4" key="1">
    <citation type="submission" date="2017-02" db="EMBL/GenBank/DDBJ databases">
        <title>Chromobacterium haemolyticum H5244.</title>
        <authorList>
            <person name="Gulvik C.A."/>
        </authorList>
    </citation>
    <scope>NUCLEOTIDE SEQUENCE [LARGE SCALE GENOMIC DNA]</scope>
    <source>
        <strain evidence="3 4">H5244</strain>
    </source>
</reference>
<feature type="region of interest" description="Disordered" evidence="1">
    <location>
        <begin position="32"/>
        <end position="88"/>
    </location>
</feature>
<evidence type="ECO:0000313" key="3">
    <source>
        <dbReference type="EMBL" id="OQS41974.1"/>
    </source>
</evidence>
<feature type="domain" description="DUF4124" evidence="2">
    <location>
        <begin position="8"/>
        <end position="64"/>
    </location>
</feature>
<accession>A0A1W0D4P7</accession>
<organism evidence="3 4">
    <name type="scientific">Chromobacterium haemolyticum</name>
    <dbReference type="NCBI Taxonomy" id="394935"/>
    <lineage>
        <taxon>Bacteria</taxon>
        <taxon>Pseudomonadati</taxon>
        <taxon>Pseudomonadota</taxon>
        <taxon>Betaproteobacteria</taxon>
        <taxon>Neisseriales</taxon>
        <taxon>Chromobacteriaceae</taxon>
        <taxon>Chromobacterium</taxon>
    </lineage>
</organism>
<proteinExistence type="predicted"/>
<dbReference type="Pfam" id="PF13511">
    <property type="entry name" value="DUF4124"/>
    <property type="match status" value="1"/>
</dbReference>
<name>A0A1W0D4P7_9NEIS</name>
<evidence type="ECO:0000313" key="4">
    <source>
        <dbReference type="Proteomes" id="UP000192721"/>
    </source>
</evidence>
<sequence length="197" mass="21919">MKPLAGFALLILGTVAYAGGLYKWVDESGKVHYSDSPPLQSQQQGVAELSKQGSVTKPAESPAARQAREAAEAAQKQRDAHQLENTRRDNALVESYANLQQLQAERAKQQAVLQSALDALQQRARGLTLQIQGIQQDIAQSLRNKQAPPQNSQRNLHVLQSEQSELAKQISIKQQELAAFRQKTQNDLNRYRQLRGE</sequence>
<dbReference type="EMBL" id="MUKV01000006">
    <property type="protein sequence ID" value="OQS41974.1"/>
    <property type="molecule type" value="Genomic_DNA"/>
</dbReference>